<dbReference type="GO" id="GO:0051117">
    <property type="term" value="F:ATPase binding"/>
    <property type="evidence" value="ECO:0007669"/>
    <property type="project" value="UniProtKB-ARBA"/>
</dbReference>
<feature type="compositionally biased region" description="Low complexity" evidence="2">
    <location>
        <begin position="115"/>
        <end position="127"/>
    </location>
</feature>
<dbReference type="InterPro" id="IPR001012">
    <property type="entry name" value="UBX_dom"/>
</dbReference>
<gene>
    <name evidence="5" type="ORF">RND81_09G070300</name>
</gene>
<dbReference type="Pfam" id="PF14555">
    <property type="entry name" value="UBA_4"/>
    <property type="match status" value="1"/>
</dbReference>
<dbReference type="SUPFAM" id="SSF102848">
    <property type="entry name" value="NSFL1 (p97 ATPase) cofactor p47, SEP domain"/>
    <property type="match status" value="1"/>
</dbReference>
<protein>
    <recommendedName>
        <fullName evidence="7">Plant UBX domain-containing protein 4-like</fullName>
    </recommendedName>
</protein>
<dbReference type="SUPFAM" id="SSF54236">
    <property type="entry name" value="Ubiquitin-like"/>
    <property type="match status" value="1"/>
</dbReference>
<dbReference type="SUPFAM" id="SSF46934">
    <property type="entry name" value="UBA-like"/>
    <property type="match status" value="1"/>
</dbReference>
<dbReference type="SMART" id="SM00166">
    <property type="entry name" value="UBX"/>
    <property type="match status" value="1"/>
</dbReference>
<evidence type="ECO:0008006" key="7">
    <source>
        <dbReference type="Google" id="ProtNLM"/>
    </source>
</evidence>
<reference evidence="5" key="1">
    <citation type="submission" date="2024-03" db="EMBL/GenBank/DDBJ databases">
        <title>WGS assembly of Saponaria officinalis var. Norfolk2.</title>
        <authorList>
            <person name="Jenkins J."/>
            <person name="Shu S."/>
            <person name="Grimwood J."/>
            <person name="Barry K."/>
            <person name="Goodstein D."/>
            <person name="Schmutz J."/>
            <person name="Leebens-Mack J."/>
            <person name="Osbourn A."/>
        </authorList>
    </citation>
    <scope>NUCLEOTIDE SEQUENCE [LARGE SCALE GENOMIC DNA]</scope>
    <source>
        <strain evidence="5">JIC</strain>
    </source>
</reference>
<evidence type="ECO:0000259" key="3">
    <source>
        <dbReference type="PROSITE" id="PS50033"/>
    </source>
</evidence>
<dbReference type="InterPro" id="IPR012989">
    <property type="entry name" value="SEP_domain"/>
</dbReference>
<keyword evidence="6" id="KW-1185">Reference proteome</keyword>
<feature type="domain" description="SEP" evidence="4">
    <location>
        <begin position="222"/>
        <end position="286"/>
    </location>
</feature>
<dbReference type="Gene3D" id="3.10.20.90">
    <property type="entry name" value="Phosphatidylinositol 3-kinase Catalytic Subunit, Chain A, domain 1"/>
    <property type="match status" value="1"/>
</dbReference>
<evidence type="ECO:0000256" key="1">
    <source>
        <dbReference type="ARBA" id="ARBA00022786"/>
    </source>
</evidence>
<dbReference type="CDD" id="cd14273">
    <property type="entry name" value="UBA_TAP-C_like"/>
    <property type="match status" value="1"/>
</dbReference>
<dbReference type="FunFam" id="3.10.20.90:FF:000179">
    <property type="entry name" value="Plant UBX domain-containing protein 4"/>
    <property type="match status" value="1"/>
</dbReference>
<dbReference type="Gene3D" id="1.10.8.10">
    <property type="entry name" value="DNA helicase RuvA subunit, C-terminal domain"/>
    <property type="match status" value="1"/>
</dbReference>
<comment type="caution">
    <text evidence="5">The sequence shown here is derived from an EMBL/GenBank/DDBJ whole genome shotgun (WGS) entry which is preliminary data.</text>
</comment>
<feature type="domain" description="UBX" evidence="3">
    <location>
        <begin position="335"/>
        <end position="412"/>
    </location>
</feature>
<dbReference type="InterPro" id="IPR009060">
    <property type="entry name" value="UBA-like_sf"/>
</dbReference>
<dbReference type="Proteomes" id="UP001443914">
    <property type="component" value="Unassembled WGS sequence"/>
</dbReference>
<dbReference type="PANTHER" id="PTHR23333:SF20">
    <property type="entry name" value="NSFL1 COFACTOR P47"/>
    <property type="match status" value="1"/>
</dbReference>
<dbReference type="GO" id="GO:0007030">
    <property type="term" value="P:Golgi organization"/>
    <property type="evidence" value="ECO:0007669"/>
    <property type="project" value="TreeGrafter"/>
</dbReference>
<accession>A0AAW1IJ12</accession>
<dbReference type="FunFam" id="3.30.420.210:FF:000005">
    <property type="entry name" value="Plant UBX domain-containing protein 4"/>
    <property type="match status" value="1"/>
</dbReference>
<feature type="compositionally biased region" description="Pro residues" evidence="2">
    <location>
        <begin position="88"/>
        <end position="107"/>
    </location>
</feature>
<name>A0AAW1IJ12_SAPOF</name>
<evidence type="ECO:0000256" key="2">
    <source>
        <dbReference type="SAM" id="MobiDB-lite"/>
    </source>
</evidence>
<feature type="region of interest" description="Disordered" evidence="2">
    <location>
        <begin position="1"/>
        <end position="41"/>
    </location>
</feature>
<dbReference type="GO" id="GO:0061025">
    <property type="term" value="P:membrane fusion"/>
    <property type="evidence" value="ECO:0007669"/>
    <property type="project" value="TreeGrafter"/>
</dbReference>
<dbReference type="PROSITE" id="PS50033">
    <property type="entry name" value="UBX"/>
    <property type="match status" value="1"/>
</dbReference>
<feature type="compositionally biased region" description="Polar residues" evidence="2">
    <location>
        <begin position="1"/>
        <end position="20"/>
    </location>
</feature>
<dbReference type="Pfam" id="PF00789">
    <property type="entry name" value="UBX"/>
    <property type="match status" value="1"/>
</dbReference>
<dbReference type="CDD" id="cd01770">
    <property type="entry name" value="UBX_UBXN2"/>
    <property type="match status" value="1"/>
</dbReference>
<dbReference type="GO" id="GO:0031468">
    <property type="term" value="P:nuclear membrane reassembly"/>
    <property type="evidence" value="ECO:0007669"/>
    <property type="project" value="TreeGrafter"/>
</dbReference>
<dbReference type="SMART" id="SM00553">
    <property type="entry name" value="SEP"/>
    <property type="match status" value="1"/>
</dbReference>
<dbReference type="PROSITE" id="PS51399">
    <property type="entry name" value="SEP"/>
    <property type="match status" value="1"/>
</dbReference>
<evidence type="ECO:0000259" key="4">
    <source>
        <dbReference type="PROSITE" id="PS51399"/>
    </source>
</evidence>
<dbReference type="GO" id="GO:0000045">
    <property type="term" value="P:autophagosome assembly"/>
    <property type="evidence" value="ECO:0007669"/>
    <property type="project" value="TreeGrafter"/>
</dbReference>
<evidence type="ECO:0000313" key="6">
    <source>
        <dbReference type="Proteomes" id="UP001443914"/>
    </source>
</evidence>
<dbReference type="GO" id="GO:0043161">
    <property type="term" value="P:proteasome-mediated ubiquitin-dependent protein catabolic process"/>
    <property type="evidence" value="ECO:0007669"/>
    <property type="project" value="TreeGrafter"/>
</dbReference>
<dbReference type="GO" id="GO:0005829">
    <property type="term" value="C:cytosol"/>
    <property type="evidence" value="ECO:0007669"/>
    <property type="project" value="TreeGrafter"/>
</dbReference>
<dbReference type="Gene3D" id="3.30.420.210">
    <property type="entry name" value="SEP domain"/>
    <property type="match status" value="1"/>
</dbReference>
<evidence type="ECO:0000313" key="5">
    <source>
        <dbReference type="EMBL" id="KAK9689597.1"/>
    </source>
</evidence>
<dbReference type="InterPro" id="IPR036241">
    <property type="entry name" value="NSFL1C_SEP_dom_sf"/>
</dbReference>
<dbReference type="PANTHER" id="PTHR23333">
    <property type="entry name" value="UBX DOMAIN CONTAINING PROTEIN"/>
    <property type="match status" value="1"/>
</dbReference>
<organism evidence="5 6">
    <name type="scientific">Saponaria officinalis</name>
    <name type="common">Common soapwort</name>
    <name type="synonym">Lychnis saponaria</name>
    <dbReference type="NCBI Taxonomy" id="3572"/>
    <lineage>
        <taxon>Eukaryota</taxon>
        <taxon>Viridiplantae</taxon>
        <taxon>Streptophyta</taxon>
        <taxon>Embryophyta</taxon>
        <taxon>Tracheophyta</taxon>
        <taxon>Spermatophyta</taxon>
        <taxon>Magnoliopsida</taxon>
        <taxon>eudicotyledons</taxon>
        <taxon>Gunneridae</taxon>
        <taxon>Pentapetalae</taxon>
        <taxon>Caryophyllales</taxon>
        <taxon>Caryophyllaceae</taxon>
        <taxon>Caryophylleae</taxon>
        <taxon>Saponaria</taxon>
    </lineage>
</organism>
<feature type="compositionally biased region" description="Low complexity" evidence="2">
    <location>
        <begin position="78"/>
        <end position="87"/>
    </location>
</feature>
<proteinExistence type="predicted"/>
<dbReference type="GO" id="GO:0005634">
    <property type="term" value="C:nucleus"/>
    <property type="evidence" value="ECO:0007669"/>
    <property type="project" value="TreeGrafter"/>
</dbReference>
<dbReference type="InterPro" id="IPR029071">
    <property type="entry name" value="Ubiquitin-like_domsf"/>
</dbReference>
<dbReference type="EMBL" id="JBDFQZ010000009">
    <property type="protein sequence ID" value="KAK9689597.1"/>
    <property type="molecule type" value="Genomic_DNA"/>
</dbReference>
<dbReference type="GO" id="GO:0043130">
    <property type="term" value="F:ubiquitin binding"/>
    <property type="evidence" value="ECO:0007669"/>
    <property type="project" value="TreeGrafter"/>
</dbReference>
<dbReference type="Pfam" id="PF08059">
    <property type="entry name" value="SEP"/>
    <property type="match status" value="1"/>
</dbReference>
<feature type="region of interest" description="Disordered" evidence="2">
    <location>
        <begin position="71"/>
        <end position="164"/>
    </location>
</feature>
<keyword evidence="1" id="KW-0833">Ubl conjugation pathway</keyword>
<sequence length="413" mass="45019">MDPNNTTTNNQREATTMDSHQQQQQQEEDNPMLSTFMEITSSTPEEAHFFLESHNFDLDAAVSTFFESTSSAVPTAAPPHGSRSPSLSPSPSPSPPRSRSHSPPPPGRRSEYNLRNRTTTRGGVRTLADLNRAGSGSDDDDDDSDRPSQYFTGGHKSGMVVQDPSKDNNVDAIFEHARQVGAVEGPADVYQPSSSSRSFTGAARLLSGEMVSSSPHEPPPEVVIHTITFWRNGFTVDDGPLRRIDDEANASFLESIKNSECPKELEPKDRKTKVHVNLTRRDEDCPEPKKPQISFRGVGRTLGTSSSVPSESSAVAAATALNTAPSPVMGLVVDDKLPSTSIQLRLADGTRMVSRFNYHHTIRDIHAFINASRPGRVGAYTLQLMGFPPKPLTDLDQTIEQAGLANSVVLQRF</sequence>
<dbReference type="AlphaFoldDB" id="A0AAW1IJ12"/>